<dbReference type="EMBL" id="BQXS01010033">
    <property type="protein sequence ID" value="GKT32688.1"/>
    <property type="molecule type" value="Genomic_DNA"/>
</dbReference>
<proteinExistence type="predicted"/>
<evidence type="ECO:0000313" key="2">
    <source>
        <dbReference type="Proteomes" id="UP001057375"/>
    </source>
</evidence>
<dbReference type="Proteomes" id="UP001057375">
    <property type="component" value="Unassembled WGS sequence"/>
</dbReference>
<comment type="caution">
    <text evidence="1">The sequence shown here is derived from an EMBL/GenBank/DDBJ whole genome shotgun (WGS) entry which is preliminary data.</text>
</comment>
<dbReference type="Gene3D" id="3.15.20.10">
    <property type="entry name" value="Bactericidal permeability-increasing protein, domain 2"/>
    <property type="match status" value="1"/>
</dbReference>
<evidence type="ECO:0000313" key="1">
    <source>
        <dbReference type="EMBL" id="GKT32688.1"/>
    </source>
</evidence>
<name>A0ABQ5KJJ5_9EUKA</name>
<organism evidence="1 2">
    <name type="scientific">Aduncisulcus paluster</name>
    <dbReference type="NCBI Taxonomy" id="2918883"/>
    <lineage>
        <taxon>Eukaryota</taxon>
        <taxon>Metamonada</taxon>
        <taxon>Carpediemonas-like organisms</taxon>
        <taxon>Aduncisulcus</taxon>
    </lineage>
</organism>
<feature type="non-terminal residue" evidence="1">
    <location>
        <position position="1"/>
    </location>
</feature>
<protein>
    <submittedName>
        <fullName evidence="1">BPI/LBP/Plunc family like protein</fullName>
    </submittedName>
</protein>
<sequence>SSILSTIIQIATPLIQYSIEDAMNSVFAQVVNQVINSLLYAVTCLQLNDTTAIDIRQPCDGDIFNDYVSNPASSLYYGTDVDRYTPPSSYSSDSVPYIVDDSTDQRIFSPQMLISLIDVYRQRGMFTVSLYPDEVPSAFPFDLTVSGLTQFFDITLPASSPFTLDSPVYLSLELPETPSYTMMAGCIALNMDLKAKWYVFSESDHSQDSELVSFDLGLVVATTIANILSDDGNVYVGFSFEFSAYSVEITEIDCDISNENLASLFHNMLLDLSYSDAMNAWALDLPYMFSSGTSSTYGFTESYAWYGDDFFAVLLTLDWFSAPERDLKESISRINIFSVADDDSICLP</sequence>
<accession>A0ABQ5KJJ5</accession>
<keyword evidence="2" id="KW-1185">Reference proteome</keyword>
<gene>
    <name evidence="1" type="ORF">ADUPG1_006777</name>
</gene>
<reference evidence="1" key="1">
    <citation type="submission" date="2022-03" db="EMBL/GenBank/DDBJ databases">
        <title>Draft genome sequence of Aduncisulcus paluster, a free-living microaerophilic Fornicata.</title>
        <authorList>
            <person name="Yuyama I."/>
            <person name="Kume K."/>
            <person name="Tamura T."/>
            <person name="Inagaki Y."/>
            <person name="Hashimoto T."/>
        </authorList>
    </citation>
    <scope>NUCLEOTIDE SEQUENCE</scope>
    <source>
        <strain evidence="1">NY0171</strain>
    </source>
</reference>